<evidence type="ECO:0000256" key="5">
    <source>
        <dbReference type="ARBA" id="ARBA00009203"/>
    </source>
</evidence>
<dbReference type="InterPro" id="IPR005828">
    <property type="entry name" value="MFS_sugar_transport-like"/>
</dbReference>
<keyword evidence="10" id="KW-0406">Ion transport</keyword>
<dbReference type="GO" id="GO:0015874">
    <property type="term" value="P:norepinephrine transport"/>
    <property type="evidence" value="ECO:0007669"/>
    <property type="project" value="UniProtKB-ARBA"/>
</dbReference>
<dbReference type="Pfam" id="PF00083">
    <property type="entry name" value="Sugar_tr"/>
    <property type="match status" value="1"/>
</dbReference>
<comment type="catalytic activity">
    <reaction evidence="25">
        <text>histamine(out) = histamine(in)</text>
        <dbReference type="Rhea" id="RHEA:73879"/>
        <dbReference type="ChEBI" id="CHEBI:58432"/>
    </reaction>
</comment>
<comment type="catalytic activity">
    <reaction evidence="19">
        <text>dopamine(out) = dopamine(in)</text>
        <dbReference type="Rhea" id="RHEA:73863"/>
        <dbReference type="ChEBI" id="CHEBI:59905"/>
    </reaction>
</comment>
<dbReference type="FunFam" id="1.20.1250.20:FF:000165">
    <property type="entry name" value="Solute carrier family 22 member 3"/>
    <property type="match status" value="1"/>
</dbReference>
<evidence type="ECO:0000256" key="12">
    <source>
        <dbReference type="ARBA" id="ARBA00023136"/>
    </source>
</evidence>
<accession>A0A8C5PW85</accession>
<protein>
    <recommendedName>
        <fullName evidence="26">Solute carrier family 22 member 3</fullName>
    </recommendedName>
    <alternativeName>
        <fullName evidence="27">Organic cation transporter 3</fullName>
    </alternativeName>
</protein>
<keyword evidence="8 28" id="KW-0812">Transmembrane</keyword>
<dbReference type="PANTHER" id="PTHR24064">
    <property type="entry name" value="SOLUTE CARRIER FAMILY 22 MEMBER"/>
    <property type="match status" value="1"/>
</dbReference>
<dbReference type="GO" id="GO:0051608">
    <property type="term" value="P:histamine transport"/>
    <property type="evidence" value="ECO:0007669"/>
    <property type="project" value="UniProtKB-ARBA"/>
</dbReference>
<feature type="transmembrane region" description="Helical" evidence="28">
    <location>
        <begin position="407"/>
        <end position="426"/>
    </location>
</feature>
<evidence type="ECO:0000256" key="17">
    <source>
        <dbReference type="ARBA" id="ARBA00035901"/>
    </source>
</evidence>
<evidence type="ECO:0000256" key="10">
    <source>
        <dbReference type="ARBA" id="ARBA00023065"/>
    </source>
</evidence>
<evidence type="ECO:0000256" key="6">
    <source>
        <dbReference type="ARBA" id="ARBA00022448"/>
    </source>
</evidence>
<keyword evidence="31" id="KW-1185">Reference proteome</keyword>
<evidence type="ECO:0000256" key="9">
    <source>
        <dbReference type="ARBA" id="ARBA00022989"/>
    </source>
</evidence>
<comment type="catalytic activity">
    <reaction evidence="23">
        <text>(R)-noradrenaline(out) = (R)-noradrenaline(in)</text>
        <dbReference type="Rhea" id="RHEA:73871"/>
        <dbReference type="ChEBI" id="CHEBI:72587"/>
    </reaction>
</comment>
<evidence type="ECO:0000256" key="24">
    <source>
        <dbReference type="ARBA" id="ARBA00036998"/>
    </source>
</evidence>
<reference evidence="30" key="2">
    <citation type="submission" date="2025-09" db="UniProtKB">
        <authorList>
            <consortium name="Ensembl"/>
        </authorList>
    </citation>
    <scope>IDENTIFICATION</scope>
</reference>
<feature type="transmembrane region" description="Helical" evidence="28">
    <location>
        <begin position="208"/>
        <end position="229"/>
    </location>
</feature>
<dbReference type="Ensembl" id="ENSLLET00000029641.1">
    <property type="protein sequence ID" value="ENSLLEP00000028531.1"/>
    <property type="gene ID" value="ENSLLEG00000018138.1"/>
</dbReference>
<evidence type="ECO:0000256" key="23">
    <source>
        <dbReference type="ARBA" id="ARBA00036845"/>
    </source>
</evidence>
<evidence type="ECO:0000256" key="1">
    <source>
        <dbReference type="ARBA" id="ARBA00004325"/>
    </source>
</evidence>
<feature type="transmembrane region" description="Helical" evidence="28">
    <location>
        <begin position="269"/>
        <end position="287"/>
    </location>
</feature>
<comment type="catalytic activity">
    <reaction evidence="21">
        <text>(R)-salsolinol(in) = (R)-salsolinol(out)</text>
        <dbReference type="Rhea" id="RHEA:74791"/>
        <dbReference type="ChEBI" id="CHEBI:194082"/>
    </reaction>
</comment>
<dbReference type="InterPro" id="IPR004749">
    <property type="entry name" value="Orgcat_transp/SVOP"/>
</dbReference>
<evidence type="ECO:0000313" key="30">
    <source>
        <dbReference type="Ensembl" id="ENSLLEP00000028531.1"/>
    </source>
</evidence>
<reference evidence="30" key="1">
    <citation type="submission" date="2025-08" db="UniProtKB">
        <authorList>
            <consortium name="Ensembl"/>
        </authorList>
    </citation>
    <scope>IDENTIFICATION</scope>
</reference>
<feature type="transmembrane region" description="Helical" evidence="28">
    <location>
        <begin position="21"/>
        <end position="42"/>
    </location>
</feature>
<name>A0A8C5PW85_9ANUR</name>
<evidence type="ECO:0000256" key="28">
    <source>
        <dbReference type="SAM" id="Phobius"/>
    </source>
</evidence>
<gene>
    <name evidence="30" type="primary">SLC22A3</name>
</gene>
<keyword evidence="13" id="KW-0325">Glycoprotein</keyword>
<dbReference type="GO" id="GO:0006837">
    <property type="term" value="P:serotonin transport"/>
    <property type="evidence" value="ECO:0007669"/>
    <property type="project" value="UniProtKB-ARBA"/>
</dbReference>
<dbReference type="InterPro" id="IPR036259">
    <property type="entry name" value="MFS_trans_sf"/>
</dbReference>
<comment type="catalytic activity">
    <reaction evidence="15">
        <text>agmatine(out) = agmatine(in)</text>
        <dbReference type="Rhea" id="RHEA:72131"/>
        <dbReference type="ChEBI" id="CHEBI:58145"/>
    </reaction>
</comment>
<evidence type="ECO:0000256" key="27">
    <source>
        <dbReference type="ARBA" id="ARBA00079877"/>
    </source>
</evidence>
<comment type="catalytic activity">
    <reaction evidence="16">
        <text>(R)-adrenaline(out) = (R)-adrenaline(in)</text>
        <dbReference type="Rhea" id="RHEA:73875"/>
        <dbReference type="ChEBI" id="CHEBI:71406"/>
    </reaction>
</comment>
<evidence type="ECO:0000256" key="14">
    <source>
        <dbReference type="ARBA" id="ARBA00023242"/>
    </source>
</evidence>
<evidence type="ECO:0000256" key="3">
    <source>
        <dbReference type="ARBA" id="ARBA00004554"/>
    </source>
</evidence>
<evidence type="ECO:0000313" key="31">
    <source>
        <dbReference type="Proteomes" id="UP000694569"/>
    </source>
</evidence>
<dbReference type="InterPro" id="IPR005829">
    <property type="entry name" value="Sugar_transporter_CS"/>
</dbReference>
<feature type="transmembrane region" description="Helical" evidence="28">
    <location>
        <begin position="379"/>
        <end position="400"/>
    </location>
</feature>
<dbReference type="GO" id="GO:0005326">
    <property type="term" value="F:neurotransmitter transmembrane transporter activity"/>
    <property type="evidence" value="ECO:0007669"/>
    <property type="project" value="UniProtKB-ARBA"/>
</dbReference>
<dbReference type="GO" id="GO:0016324">
    <property type="term" value="C:apical plasma membrane"/>
    <property type="evidence" value="ECO:0007669"/>
    <property type="project" value="UniProtKB-SubCell"/>
</dbReference>
<feature type="transmembrane region" description="Helical" evidence="28">
    <location>
        <begin position="432"/>
        <end position="455"/>
    </location>
</feature>
<keyword evidence="7" id="KW-1003">Cell membrane</keyword>
<evidence type="ECO:0000256" key="15">
    <source>
        <dbReference type="ARBA" id="ARBA00035884"/>
    </source>
</evidence>
<evidence type="ECO:0000256" key="21">
    <source>
        <dbReference type="ARBA" id="ARBA00036661"/>
    </source>
</evidence>
<evidence type="ECO:0000256" key="4">
    <source>
        <dbReference type="ARBA" id="ARBA00004649"/>
    </source>
</evidence>
<comment type="catalytic activity">
    <reaction evidence="17">
        <text>L-histidyl-L-proline diketopiperazine(in) = L-histidyl-L-proline diketopiperazine(out)</text>
        <dbReference type="Rhea" id="RHEA:74787"/>
        <dbReference type="ChEBI" id="CHEBI:90039"/>
    </reaction>
</comment>
<keyword evidence="6" id="KW-0813">Transport</keyword>
<dbReference type="GO" id="GO:0008504">
    <property type="term" value="F:monoamine transmembrane transporter activity"/>
    <property type="evidence" value="ECO:0007669"/>
    <property type="project" value="UniProtKB-ARBA"/>
</dbReference>
<dbReference type="GO" id="GO:0006811">
    <property type="term" value="P:monoatomic ion transport"/>
    <property type="evidence" value="ECO:0007669"/>
    <property type="project" value="UniProtKB-KW"/>
</dbReference>
<evidence type="ECO:0000256" key="25">
    <source>
        <dbReference type="ARBA" id="ARBA00037001"/>
    </source>
</evidence>
<comment type="subcellular location">
    <subcellularLocation>
        <location evidence="2">Apical cell membrane</location>
        <topology evidence="2">Multi-pass membrane protein</topology>
    </subcellularLocation>
    <subcellularLocation>
        <location evidence="3">Basolateral cell membrane</location>
        <topology evidence="3">Multi-pass membrane protein</topology>
    </subcellularLocation>
    <subcellularLocation>
        <location evidence="1">Mitochondrion membrane</location>
    </subcellularLocation>
    <subcellularLocation>
        <location evidence="4">Nucleus outer membrane</location>
    </subcellularLocation>
</comment>
<dbReference type="PROSITE" id="PS00216">
    <property type="entry name" value="SUGAR_TRANSPORT_1"/>
    <property type="match status" value="2"/>
</dbReference>
<dbReference type="SUPFAM" id="SSF103473">
    <property type="entry name" value="MFS general substrate transporter"/>
    <property type="match status" value="1"/>
</dbReference>
<keyword evidence="11" id="KW-0496">Mitochondrion</keyword>
<comment type="catalytic activity">
    <reaction evidence="18">
        <text>serotonin(out) = serotonin(in)</text>
        <dbReference type="Rhea" id="RHEA:73867"/>
        <dbReference type="ChEBI" id="CHEBI:350546"/>
    </reaction>
</comment>
<evidence type="ECO:0000256" key="16">
    <source>
        <dbReference type="ARBA" id="ARBA00035897"/>
    </source>
</evidence>
<dbReference type="GO" id="GO:0015872">
    <property type="term" value="P:dopamine transport"/>
    <property type="evidence" value="ECO:0007669"/>
    <property type="project" value="UniProtKB-ARBA"/>
</dbReference>
<comment type="catalytic activity">
    <reaction evidence="24">
        <text>tyramine(in) = tyramine(out)</text>
        <dbReference type="Rhea" id="RHEA:74783"/>
        <dbReference type="ChEBI" id="CHEBI:327995"/>
    </reaction>
</comment>
<organism evidence="30 31">
    <name type="scientific">Leptobrachium leishanense</name>
    <name type="common">Leishan spiny toad</name>
    <dbReference type="NCBI Taxonomy" id="445787"/>
    <lineage>
        <taxon>Eukaryota</taxon>
        <taxon>Metazoa</taxon>
        <taxon>Chordata</taxon>
        <taxon>Craniata</taxon>
        <taxon>Vertebrata</taxon>
        <taxon>Euteleostomi</taxon>
        <taxon>Amphibia</taxon>
        <taxon>Batrachia</taxon>
        <taxon>Anura</taxon>
        <taxon>Pelobatoidea</taxon>
        <taxon>Megophryidae</taxon>
        <taxon>Leptobrachium</taxon>
    </lineage>
</organism>
<dbReference type="OrthoDB" id="5141738at2759"/>
<dbReference type="CDD" id="cd17379">
    <property type="entry name" value="MFS_SLC22A1_2_3"/>
    <property type="match status" value="1"/>
</dbReference>
<dbReference type="InterPro" id="IPR020846">
    <property type="entry name" value="MFS_dom"/>
</dbReference>
<feature type="transmembrane region" description="Helical" evidence="28">
    <location>
        <begin position="497"/>
        <end position="516"/>
    </location>
</feature>
<evidence type="ECO:0000256" key="22">
    <source>
        <dbReference type="ARBA" id="ARBA00036754"/>
    </source>
</evidence>
<evidence type="ECO:0000256" key="11">
    <source>
        <dbReference type="ARBA" id="ARBA00023128"/>
    </source>
</evidence>
<dbReference type="NCBIfam" id="TIGR00898">
    <property type="entry name" value="2A0119"/>
    <property type="match status" value="1"/>
</dbReference>
<evidence type="ECO:0000256" key="2">
    <source>
        <dbReference type="ARBA" id="ARBA00004424"/>
    </source>
</evidence>
<feature type="transmembrane region" description="Helical" evidence="28">
    <location>
        <begin position="467"/>
        <end position="491"/>
    </location>
</feature>
<dbReference type="Gene3D" id="1.20.1250.20">
    <property type="entry name" value="MFS general substrate transporter like domains"/>
    <property type="match status" value="1"/>
</dbReference>
<keyword evidence="12 28" id="KW-0472">Membrane</keyword>
<evidence type="ECO:0000256" key="19">
    <source>
        <dbReference type="ARBA" id="ARBA00036483"/>
    </source>
</evidence>
<feature type="transmembrane region" description="Helical" evidence="28">
    <location>
        <begin position="182"/>
        <end position="202"/>
    </location>
</feature>
<feature type="transmembrane region" description="Helical" evidence="28">
    <location>
        <begin position="241"/>
        <end position="263"/>
    </location>
</feature>
<evidence type="ECO:0000256" key="20">
    <source>
        <dbReference type="ARBA" id="ARBA00036490"/>
    </source>
</evidence>
<feature type="transmembrane region" description="Helical" evidence="28">
    <location>
        <begin position="352"/>
        <end position="373"/>
    </location>
</feature>
<dbReference type="AlphaFoldDB" id="A0A8C5PW85"/>
<dbReference type="GO" id="GO:0015651">
    <property type="term" value="F:quaternary ammonium group transmembrane transporter activity"/>
    <property type="evidence" value="ECO:0007669"/>
    <property type="project" value="UniProtKB-ARBA"/>
</dbReference>
<evidence type="ECO:0000256" key="13">
    <source>
        <dbReference type="ARBA" id="ARBA00023180"/>
    </source>
</evidence>
<dbReference type="GO" id="GO:0031966">
    <property type="term" value="C:mitochondrial membrane"/>
    <property type="evidence" value="ECO:0007669"/>
    <property type="project" value="UniProtKB-SubCell"/>
</dbReference>
<comment type="catalytic activity">
    <reaction evidence="20">
        <text>spermidine(in) = spermidine(out)</text>
        <dbReference type="Rhea" id="RHEA:35039"/>
        <dbReference type="ChEBI" id="CHEBI:57834"/>
    </reaction>
</comment>
<dbReference type="GO" id="GO:0005640">
    <property type="term" value="C:nuclear outer membrane"/>
    <property type="evidence" value="ECO:0007669"/>
    <property type="project" value="UniProtKB-SubCell"/>
</dbReference>
<keyword evidence="14" id="KW-0539">Nucleus</keyword>
<dbReference type="PROSITE" id="PS50850">
    <property type="entry name" value="MFS"/>
    <property type="match status" value="1"/>
</dbReference>
<evidence type="ECO:0000256" key="7">
    <source>
        <dbReference type="ARBA" id="ARBA00022475"/>
    </source>
</evidence>
<dbReference type="GeneTree" id="ENSGT00940000160810"/>
<comment type="similarity">
    <text evidence="5">Belongs to the major facilitator (TC 2.A.1) superfamily. Organic cation transporter (TC 2.A.1.19) family.</text>
</comment>
<keyword evidence="9 28" id="KW-1133">Transmembrane helix</keyword>
<evidence type="ECO:0000256" key="8">
    <source>
        <dbReference type="ARBA" id="ARBA00022692"/>
    </source>
</evidence>
<sequence length="552" mass="62194">MPTFDEVLKEAGEYGRYQKRVFILLCMTGITFAFSFVSVVFLGQLPESYWCRTPEVEQISKICAWSPHEERNFTVPWTAAERSEQSQSHCHMYDVKWNNSTSSLNCADPLSSFTNQSLGQLPVKPCHDGWVYEEYRTSIISQYNLVCSDAWKLDLTQASLNLGFLMGAFTLGYAADRYGRKITYLISAFGVGVCGVVVAFAPNFYVMVFFRFLQGIFGKGTWMTCYVIVTELVGSKQRRIVGIVVQMFFTLGVMIIPGIAYLIPTWQGIQLAISLPNFLFLFYYWLIPESPRWLLIRKKKEKALKIMNDIAKENGTFLTPNYCQITVPDEDVADPACMDLVRKPQMRKCTLIIMYAWFTSAVIYQGLVMRLGIVSGSLYMDFFISAVVELPAAVIILLTIDRIGRRIPFALSNAGAGIACLITAFISDDLLWLKRTLATIGRLCITMAFEIVYFVNTELYPTSLRNLSVSLCSGMCDLGGILAPFLLFRLAALWVELPLIIFAILGLLCGGLVMLLPETMGISLPETIEDVENLGRQKETEKERTKDTPVFI</sequence>
<dbReference type="GO" id="GO:0016323">
    <property type="term" value="C:basolateral plasma membrane"/>
    <property type="evidence" value="ECO:0007669"/>
    <property type="project" value="UniProtKB-SubCell"/>
</dbReference>
<evidence type="ECO:0000256" key="26">
    <source>
        <dbReference type="ARBA" id="ARBA00072456"/>
    </source>
</evidence>
<comment type="catalytic activity">
    <reaction evidence="22">
        <text>guanidine(out) = guanidine(in)</text>
        <dbReference type="Rhea" id="RHEA:73883"/>
        <dbReference type="ChEBI" id="CHEBI:30087"/>
    </reaction>
</comment>
<proteinExistence type="inferred from homology"/>
<evidence type="ECO:0000256" key="18">
    <source>
        <dbReference type="ARBA" id="ARBA00036470"/>
    </source>
</evidence>
<feature type="transmembrane region" description="Helical" evidence="28">
    <location>
        <begin position="158"/>
        <end position="175"/>
    </location>
</feature>
<feature type="domain" description="Major facilitator superfamily (MFS) profile" evidence="29">
    <location>
        <begin position="100"/>
        <end position="521"/>
    </location>
</feature>
<evidence type="ECO:0000259" key="29">
    <source>
        <dbReference type="PROSITE" id="PS50850"/>
    </source>
</evidence>
<dbReference type="Proteomes" id="UP000694569">
    <property type="component" value="Unplaced"/>
</dbReference>